<dbReference type="SUPFAM" id="SSF57756">
    <property type="entry name" value="Retrovirus zinc finger-like domains"/>
    <property type="match status" value="1"/>
</dbReference>
<evidence type="ECO:0000259" key="3">
    <source>
        <dbReference type="PROSITE" id="PS50158"/>
    </source>
</evidence>
<feature type="region of interest" description="Disordered" evidence="2">
    <location>
        <begin position="98"/>
        <end position="132"/>
    </location>
</feature>
<keyword evidence="1" id="KW-0863">Zinc-finger</keyword>
<dbReference type="GO" id="GO:0003676">
    <property type="term" value="F:nucleic acid binding"/>
    <property type="evidence" value="ECO:0007669"/>
    <property type="project" value="InterPro"/>
</dbReference>
<gene>
    <name evidence="4" type="ORF">ALEPTO_LOCUS14354</name>
</gene>
<dbReference type="EMBL" id="CAJVPS010055130">
    <property type="protein sequence ID" value="CAG8775098.1"/>
    <property type="molecule type" value="Genomic_DNA"/>
</dbReference>
<accession>A0A9N9JD47</accession>
<evidence type="ECO:0000313" key="5">
    <source>
        <dbReference type="Proteomes" id="UP000789508"/>
    </source>
</evidence>
<dbReference type="AlphaFoldDB" id="A0A9N9JD47"/>
<proteinExistence type="predicted"/>
<keyword evidence="1" id="KW-0862">Zinc</keyword>
<dbReference type="Proteomes" id="UP000789508">
    <property type="component" value="Unassembled WGS sequence"/>
</dbReference>
<sequence>AYIRAKAFENAYKQNPTQAAYATPTVFHSPYSFPSTPNLNFASSNETAEALKSLTSSIDKLINQFQDQRRPLSRPRSGNSTPSTVTCFTCGRTGHYSRNCPDSLNNRNNPPVNNRPPTTNNNNSTPNGNDPQETLQALLALMNNNPGLFNNVGNQASYLGIPDDET</sequence>
<dbReference type="Gene3D" id="4.10.60.10">
    <property type="entry name" value="Zinc finger, CCHC-type"/>
    <property type="match status" value="1"/>
</dbReference>
<dbReference type="GO" id="GO:0008270">
    <property type="term" value="F:zinc ion binding"/>
    <property type="evidence" value="ECO:0007669"/>
    <property type="project" value="UniProtKB-KW"/>
</dbReference>
<protein>
    <submittedName>
        <fullName evidence="4">10873_t:CDS:1</fullName>
    </submittedName>
</protein>
<comment type="caution">
    <text evidence="4">The sequence shown here is derived from an EMBL/GenBank/DDBJ whole genome shotgun (WGS) entry which is preliminary data.</text>
</comment>
<feature type="non-terminal residue" evidence="4">
    <location>
        <position position="1"/>
    </location>
</feature>
<evidence type="ECO:0000313" key="4">
    <source>
        <dbReference type="EMBL" id="CAG8775098.1"/>
    </source>
</evidence>
<feature type="compositionally biased region" description="Low complexity" evidence="2">
    <location>
        <begin position="105"/>
        <end position="131"/>
    </location>
</feature>
<keyword evidence="5" id="KW-1185">Reference proteome</keyword>
<dbReference type="Pfam" id="PF00098">
    <property type="entry name" value="zf-CCHC"/>
    <property type="match status" value="1"/>
</dbReference>
<evidence type="ECO:0000256" key="2">
    <source>
        <dbReference type="SAM" id="MobiDB-lite"/>
    </source>
</evidence>
<feature type="domain" description="CCHC-type" evidence="3">
    <location>
        <begin position="87"/>
        <end position="102"/>
    </location>
</feature>
<dbReference type="InterPro" id="IPR001878">
    <property type="entry name" value="Znf_CCHC"/>
</dbReference>
<dbReference type="InterPro" id="IPR036875">
    <property type="entry name" value="Znf_CCHC_sf"/>
</dbReference>
<reference evidence="4" key="1">
    <citation type="submission" date="2021-06" db="EMBL/GenBank/DDBJ databases">
        <authorList>
            <person name="Kallberg Y."/>
            <person name="Tangrot J."/>
            <person name="Rosling A."/>
        </authorList>
    </citation>
    <scope>NUCLEOTIDE SEQUENCE</scope>
    <source>
        <strain evidence="4">FL130A</strain>
    </source>
</reference>
<feature type="non-terminal residue" evidence="4">
    <location>
        <position position="166"/>
    </location>
</feature>
<name>A0A9N9JD47_9GLOM</name>
<dbReference type="SMART" id="SM00343">
    <property type="entry name" value="ZnF_C2HC"/>
    <property type="match status" value="1"/>
</dbReference>
<dbReference type="OrthoDB" id="3863715at2759"/>
<organism evidence="4 5">
    <name type="scientific">Ambispora leptoticha</name>
    <dbReference type="NCBI Taxonomy" id="144679"/>
    <lineage>
        <taxon>Eukaryota</taxon>
        <taxon>Fungi</taxon>
        <taxon>Fungi incertae sedis</taxon>
        <taxon>Mucoromycota</taxon>
        <taxon>Glomeromycotina</taxon>
        <taxon>Glomeromycetes</taxon>
        <taxon>Archaeosporales</taxon>
        <taxon>Ambisporaceae</taxon>
        <taxon>Ambispora</taxon>
    </lineage>
</organism>
<dbReference type="PROSITE" id="PS50158">
    <property type="entry name" value="ZF_CCHC"/>
    <property type="match status" value="1"/>
</dbReference>
<evidence type="ECO:0000256" key="1">
    <source>
        <dbReference type="PROSITE-ProRule" id="PRU00047"/>
    </source>
</evidence>
<keyword evidence="1" id="KW-0479">Metal-binding</keyword>